<dbReference type="InterPro" id="IPR036396">
    <property type="entry name" value="Cyt_P450_sf"/>
</dbReference>
<keyword evidence="2" id="KW-0408">Iron</keyword>
<dbReference type="InterPro" id="IPR001128">
    <property type="entry name" value="Cyt_P450"/>
</dbReference>
<dbReference type="PRINTS" id="PR00385">
    <property type="entry name" value="P450"/>
</dbReference>
<dbReference type="InterPro" id="IPR017972">
    <property type="entry name" value="Cyt_P450_CS"/>
</dbReference>
<sequence>MIAHVKLPPLHRLTFADPGPPRRTTLPGGSPAWHFTRYDDVRQVLADDRFVRALLPATATSPLTDTPDAMAKQDGAGHLRLRHTAKGTFTPRGIGRVTPMVAEVTDRLVAGLVEQGPPTDLVDHYTRPLPIAVMNKLLGVHDVDDAQLLRWTELAFPEPSVPEGEIAEAAREFTEFAVRLMAERRRTPGPDLISTLVRTADHEGDIPESSLVNFVTTLVVAGYDTTMTMLGNALLYLLDERPQDWARLGSDEAAAGVLADRLTHLIPLNDPAKQTNPLRATEDLEVGRVAIRAGDLVTLDRGAANRDPAAFPGDPFADLFAPLEHPTLAFGGGQHYCLGASLARTELRLALHRLATRLPGLRLTVPVDAVEWRASALTRSPRYLPVTW</sequence>
<dbReference type="PANTHER" id="PTHR46696:SF1">
    <property type="entry name" value="CYTOCHROME P450 YJIB-RELATED"/>
    <property type="match status" value="1"/>
</dbReference>
<gene>
    <name evidence="3" type="ORF">GCM10015535_38780</name>
</gene>
<dbReference type="PANTHER" id="PTHR46696">
    <property type="entry name" value="P450, PUTATIVE (EUROFUNG)-RELATED"/>
    <property type="match status" value="1"/>
</dbReference>
<evidence type="ECO:0000313" key="3">
    <source>
        <dbReference type="EMBL" id="GGV88139.1"/>
    </source>
</evidence>
<dbReference type="SUPFAM" id="SSF48264">
    <property type="entry name" value="Cytochrome P450"/>
    <property type="match status" value="1"/>
</dbReference>
<dbReference type="Pfam" id="PF00067">
    <property type="entry name" value="p450"/>
    <property type="match status" value="1"/>
</dbReference>
<reference evidence="4" key="1">
    <citation type="journal article" date="2019" name="Int. J. Syst. Evol. Microbiol.">
        <title>The Global Catalogue of Microorganisms (GCM) 10K type strain sequencing project: providing services to taxonomists for standard genome sequencing and annotation.</title>
        <authorList>
            <consortium name="The Broad Institute Genomics Platform"/>
            <consortium name="The Broad Institute Genome Sequencing Center for Infectious Disease"/>
            <person name="Wu L."/>
            <person name="Ma J."/>
        </authorList>
    </citation>
    <scope>NUCLEOTIDE SEQUENCE [LARGE SCALE GENOMIC DNA]</scope>
    <source>
        <strain evidence="4">JCM 4376</strain>
    </source>
</reference>
<evidence type="ECO:0000313" key="4">
    <source>
        <dbReference type="Proteomes" id="UP000660675"/>
    </source>
</evidence>
<dbReference type="EMBL" id="BMTF01000012">
    <property type="protein sequence ID" value="GGV88139.1"/>
    <property type="molecule type" value="Genomic_DNA"/>
</dbReference>
<keyword evidence="4" id="KW-1185">Reference proteome</keyword>
<name>A0ABQ2W345_9ACTN</name>
<evidence type="ECO:0000256" key="2">
    <source>
        <dbReference type="RuleBase" id="RU000461"/>
    </source>
</evidence>
<accession>A0ABQ2W345</accession>
<keyword evidence="2" id="KW-0503">Monooxygenase</keyword>
<dbReference type="PRINTS" id="PR00359">
    <property type="entry name" value="BP450"/>
</dbReference>
<evidence type="ECO:0000256" key="1">
    <source>
        <dbReference type="ARBA" id="ARBA00010617"/>
    </source>
</evidence>
<keyword evidence="2" id="KW-0479">Metal-binding</keyword>
<dbReference type="PROSITE" id="PS00086">
    <property type="entry name" value="CYTOCHROME_P450"/>
    <property type="match status" value="1"/>
</dbReference>
<dbReference type="Proteomes" id="UP000660675">
    <property type="component" value="Unassembled WGS sequence"/>
</dbReference>
<dbReference type="InterPro" id="IPR002397">
    <property type="entry name" value="Cyt_P450_B"/>
</dbReference>
<dbReference type="Gene3D" id="1.10.630.10">
    <property type="entry name" value="Cytochrome P450"/>
    <property type="match status" value="1"/>
</dbReference>
<comment type="caution">
    <text evidence="3">The sequence shown here is derived from an EMBL/GenBank/DDBJ whole genome shotgun (WGS) entry which is preliminary data.</text>
</comment>
<keyword evidence="2" id="KW-0560">Oxidoreductase</keyword>
<protein>
    <submittedName>
        <fullName evidence="3">Cytochrome P450</fullName>
    </submittedName>
</protein>
<comment type="similarity">
    <text evidence="1 2">Belongs to the cytochrome P450 family.</text>
</comment>
<keyword evidence="2" id="KW-0349">Heme</keyword>
<proteinExistence type="inferred from homology"/>
<organism evidence="3 4">
    <name type="scientific">Streptomyces gelaticus</name>
    <dbReference type="NCBI Taxonomy" id="285446"/>
    <lineage>
        <taxon>Bacteria</taxon>
        <taxon>Bacillati</taxon>
        <taxon>Actinomycetota</taxon>
        <taxon>Actinomycetes</taxon>
        <taxon>Kitasatosporales</taxon>
        <taxon>Streptomycetaceae</taxon>
        <taxon>Streptomyces</taxon>
    </lineage>
</organism>